<evidence type="ECO:0000313" key="2">
    <source>
        <dbReference type="EMBL" id="QZE59549.1"/>
    </source>
</evidence>
<proteinExistence type="predicted"/>
<accession>A0AAE7XN56</accession>
<keyword evidence="1" id="KW-0812">Transmembrane</keyword>
<sequence>MKYLKRIHPGVDASLFAINGIVIPMAFFYMDVTIHDQERGDKEIKLGVRMNPHVPVESYLPGVDYRTYIPVLACDPSDDEGFHTELGFIDINSRYVDLHHQKRTYLAYLGSLPDVAESDVRDKRYVCPIDIRQIPPHPDMPQRFRNTPRYGATIRTDYLRTSALDQIDDETWEALRTIDHAKGTTWSQFLDAATSGRFTPHDDLSDCLENIDHEYMPEHIFKRIRIAQFEKRRN</sequence>
<evidence type="ECO:0000313" key="3">
    <source>
        <dbReference type="Proteomes" id="UP000827974"/>
    </source>
</evidence>
<protein>
    <submittedName>
        <fullName evidence="2">Uncharacterized protein</fullName>
    </submittedName>
</protein>
<keyword evidence="1" id="KW-1133">Transmembrane helix</keyword>
<organism evidence="2 3">
    <name type="scientific">Erwinia phage pEa_SNUABM_2</name>
    <dbReference type="NCBI Taxonomy" id="2869547"/>
    <lineage>
        <taxon>Viruses</taxon>
        <taxon>Duplodnaviria</taxon>
        <taxon>Heunggongvirae</taxon>
        <taxon>Uroviricota</taxon>
        <taxon>Caudoviricetes</taxon>
        <taxon>Alexandravirus</taxon>
        <taxon>Alexandravirus SNUABM2</taxon>
    </lineage>
</organism>
<feature type="transmembrane region" description="Helical" evidence="1">
    <location>
        <begin position="12"/>
        <end position="30"/>
    </location>
</feature>
<reference evidence="2 3" key="1">
    <citation type="submission" date="2021-06" db="EMBL/GenBank/DDBJ databases">
        <title>Complete genome sequence of Erwinia phage pEa_SNUABM_2.</title>
        <authorList>
            <person name="Kim S.G."/>
            <person name="Park S.C."/>
        </authorList>
    </citation>
    <scope>NUCLEOTIDE SEQUENCE [LARGE SCALE GENOMIC DNA]</scope>
</reference>
<dbReference type="EMBL" id="MZ443786">
    <property type="protein sequence ID" value="QZE59549.1"/>
    <property type="molecule type" value="Genomic_DNA"/>
</dbReference>
<gene>
    <name evidence="2" type="ORF">pEaSNUABM2_00305</name>
</gene>
<keyword evidence="3" id="KW-1185">Reference proteome</keyword>
<dbReference type="Proteomes" id="UP000827974">
    <property type="component" value="Segment"/>
</dbReference>
<keyword evidence="1" id="KW-0472">Membrane</keyword>
<evidence type="ECO:0000256" key="1">
    <source>
        <dbReference type="SAM" id="Phobius"/>
    </source>
</evidence>
<name>A0AAE7XN56_9CAUD</name>